<dbReference type="AlphaFoldDB" id="A0A5M3Y008"/>
<gene>
    <name evidence="2" type="ORF">Aple_068870</name>
</gene>
<comment type="caution">
    <text evidence="2">The sequence shown here is derived from an EMBL/GenBank/DDBJ whole genome shotgun (WGS) entry which is preliminary data.</text>
</comment>
<dbReference type="PANTHER" id="PTHR43162">
    <property type="match status" value="1"/>
</dbReference>
<proteinExistence type="predicted"/>
<dbReference type="Pfam" id="PF13460">
    <property type="entry name" value="NAD_binding_10"/>
    <property type="match status" value="1"/>
</dbReference>
<name>A0A5M3Y008_9ACTN</name>
<dbReference type="InterPro" id="IPR051604">
    <property type="entry name" value="Ergot_Alk_Oxidoreductase"/>
</dbReference>
<keyword evidence="3" id="KW-1185">Reference proteome</keyword>
<dbReference type="RefSeq" id="WP_155348845.1">
    <property type="nucleotide sequence ID" value="NZ_BAAAHM010000024.1"/>
</dbReference>
<feature type="domain" description="NAD(P)-binding" evidence="1">
    <location>
        <begin position="8"/>
        <end position="167"/>
    </location>
</feature>
<evidence type="ECO:0000259" key="1">
    <source>
        <dbReference type="Pfam" id="PF13460"/>
    </source>
</evidence>
<accession>A0A5M3Y008</accession>
<dbReference type="SUPFAM" id="SSF51735">
    <property type="entry name" value="NAD(P)-binding Rossmann-fold domains"/>
    <property type="match status" value="1"/>
</dbReference>
<sequence>MRNLTVIGGNGKTGRRVIQRLTARAIGVRSVSRTSPVPFDWATPATWAPAVRGSDALYLTYHPDLAFPGAAEAIRGVADVAVAEGVRRLVLLSGRGEEEAVVSEQGVIESGAEWTVVRGSWFNQNFSEGALAEPVLAGVIALPAGDQVEPFLDAEDIADVVVKVLTEDGHHGRAYDLTGPRPLSIADVAAEISQAAGREIRYIPVSPEEYSATLIGYGMPKEEAVLLTALFTKILDGRNARPTTTVQDLLGRPARDFTTFAREAFSS</sequence>
<dbReference type="Gene3D" id="3.90.25.10">
    <property type="entry name" value="UDP-galactose 4-epimerase, domain 1"/>
    <property type="match status" value="1"/>
</dbReference>
<evidence type="ECO:0000313" key="3">
    <source>
        <dbReference type="Proteomes" id="UP000377595"/>
    </source>
</evidence>
<dbReference type="Gene3D" id="3.40.50.720">
    <property type="entry name" value="NAD(P)-binding Rossmann-like Domain"/>
    <property type="match status" value="1"/>
</dbReference>
<dbReference type="PANTHER" id="PTHR43162:SF1">
    <property type="entry name" value="PRESTALK A DIFFERENTIATION PROTEIN A"/>
    <property type="match status" value="1"/>
</dbReference>
<dbReference type="Proteomes" id="UP000377595">
    <property type="component" value="Unassembled WGS sequence"/>
</dbReference>
<evidence type="ECO:0000313" key="2">
    <source>
        <dbReference type="EMBL" id="GES23988.1"/>
    </source>
</evidence>
<dbReference type="EMBL" id="BLAF01000047">
    <property type="protein sequence ID" value="GES23988.1"/>
    <property type="molecule type" value="Genomic_DNA"/>
</dbReference>
<reference evidence="2 3" key="1">
    <citation type="submission" date="2019-10" db="EMBL/GenBank/DDBJ databases">
        <title>Whole genome shotgun sequence of Acrocarpospora pleiomorpha NBRC 16267.</title>
        <authorList>
            <person name="Ichikawa N."/>
            <person name="Kimura A."/>
            <person name="Kitahashi Y."/>
            <person name="Komaki H."/>
            <person name="Oguchi A."/>
        </authorList>
    </citation>
    <scope>NUCLEOTIDE SEQUENCE [LARGE SCALE GENOMIC DNA]</scope>
    <source>
        <strain evidence="2 3">NBRC 16267</strain>
    </source>
</reference>
<protein>
    <submittedName>
        <fullName evidence="2">NmrA family transcriptional regulator</fullName>
    </submittedName>
</protein>
<dbReference type="InterPro" id="IPR036291">
    <property type="entry name" value="NAD(P)-bd_dom_sf"/>
</dbReference>
<dbReference type="OrthoDB" id="4457504at2"/>
<organism evidence="2 3">
    <name type="scientific">Acrocarpospora pleiomorpha</name>
    <dbReference type="NCBI Taxonomy" id="90975"/>
    <lineage>
        <taxon>Bacteria</taxon>
        <taxon>Bacillati</taxon>
        <taxon>Actinomycetota</taxon>
        <taxon>Actinomycetes</taxon>
        <taxon>Streptosporangiales</taxon>
        <taxon>Streptosporangiaceae</taxon>
        <taxon>Acrocarpospora</taxon>
    </lineage>
</organism>
<dbReference type="InterPro" id="IPR016040">
    <property type="entry name" value="NAD(P)-bd_dom"/>
</dbReference>